<evidence type="ECO:0000256" key="4">
    <source>
        <dbReference type="ARBA" id="ARBA00022777"/>
    </source>
</evidence>
<evidence type="ECO:0000256" key="2">
    <source>
        <dbReference type="ARBA" id="ARBA00022679"/>
    </source>
</evidence>
<organism evidence="8 9">
    <name type="scientific">Phytophthora lilii</name>
    <dbReference type="NCBI Taxonomy" id="2077276"/>
    <lineage>
        <taxon>Eukaryota</taxon>
        <taxon>Sar</taxon>
        <taxon>Stramenopiles</taxon>
        <taxon>Oomycota</taxon>
        <taxon>Peronosporomycetes</taxon>
        <taxon>Peronosporales</taxon>
        <taxon>Peronosporaceae</taxon>
        <taxon>Phytophthora</taxon>
    </lineage>
</organism>
<feature type="compositionally biased region" description="Basic and acidic residues" evidence="6">
    <location>
        <begin position="411"/>
        <end position="420"/>
    </location>
</feature>
<dbReference type="OrthoDB" id="68483at2759"/>
<feature type="compositionally biased region" description="Polar residues" evidence="6">
    <location>
        <begin position="791"/>
        <end position="802"/>
    </location>
</feature>
<dbReference type="EMBL" id="BSXW01000216">
    <property type="protein sequence ID" value="GMF15137.1"/>
    <property type="molecule type" value="Genomic_DNA"/>
</dbReference>
<feature type="compositionally biased region" description="Basic residues" evidence="6">
    <location>
        <begin position="296"/>
        <end position="305"/>
    </location>
</feature>
<comment type="caution">
    <text evidence="8">The sequence shown here is derived from an EMBL/GenBank/DDBJ whole genome shotgun (WGS) entry which is preliminary data.</text>
</comment>
<evidence type="ECO:0000313" key="8">
    <source>
        <dbReference type="EMBL" id="GMF15137.1"/>
    </source>
</evidence>
<proteinExistence type="predicted"/>
<dbReference type="GO" id="GO:0005524">
    <property type="term" value="F:ATP binding"/>
    <property type="evidence" value="ECO:0007669"/>
    <property type="project" value="UniProtKB-KW"/>
</dbReference>
<keyword evidence="3" id="KW-0547">Nucleotide-binding</keyword>
<evidence type="ECO:0000256" key="3">
    <source>
        <dbReference type="ARBA" id="ARBA00022741"/>
    </source>
</evidence>
<dbReference type="Pfam" id="PF00069">
    <property type="entry name" value="Pkinase"/>
    <property type="match status" value="1"/>
</dbReference>
<dbReference type="Proteomes" id="UP001165083">
    <property type="component" value="Unassembled WGS sequence"/>
</dbReference>
<protein>
    <submittedName>
        <fullName evidence="8">Unnamed protein product</fullName>
    </submittedName>
</protein>
<feature type="compositionally biased region" description="Polar residues" evidence="6">
    <location>
        <begin position="893"/>
        <end position="909"/>
    </location>
</feature>
<accession>A0A9W6WJ47</accession>
<feature type="compositionally biased region" description="Polar residues" evidence="6">
    <location>
        <begin position="421"/>
        <end position="430"/>
    </location>
</feature>
<dbReference type="GO" id="GO:0004674">
    <property type="term" value="F:protein serine/threonine kinase activity"/>
    <property type="evidence" value="ECO:0007669"/>
    <property type="project" value="UniProtKB-KW"/>
</dbReference>
<dbReference type="InterPro" id="IPR030616">
    <property type="entry name" value="Aur-like"/>
</dbReference>
<feature type="compositionally biased region" description="Low complexity" evidence="6">
    <location>
        <begin position="739"/>
        <end position="759"/>
    </location>
</feature>
<reference evidence="8" key="1">
    <citation type="submission" date="2023-04" db="EMBL/GenBank/DDBJ databases">
        <title>Phytophthora lilii NBRC 32176.</title>
        <authorList>
            <person name="Ichikawa N."/>
            <person name="Sato H."/>
            <person name="Tonouchi N."/>
        </authorList>
    </citation>
    <scope>NUCLEOTIDE SEQUENCE</scope>
    <source>
        <strain evidence="8">NBRC 32176</strain>
    </source>
</reference>
<dbReference type="InterPro" id="IPR000719">
    <property type="entry name" value="Prot_kinase_dom"/>
</dbReference>
<feature type="domain" description="Protein kinase" evidence="7">
    <location>
        <begin position="1"/>
        <end position="118"/>
    </location>
</feature>
<sequence>MNEDEPSVAANDVATLRLRSTEGTYHFLAPECTTGDEYDPYQVDVWALGVTMFTLLLGTLPFGTSVASLSDVMTSIREDPLILPPDLDSECAELLTQLMEKNPRLRITIPHLKAYPWLSGPSGELVRRQSGVEVMVTQQEIEAAFTPVNTFILVMKLKMKMSSRLNNVRKSLASNINGSRRPEAIPVTSHVPVISSVDNSEGDKGPSLPKTTEMAPIEQPRGMNDRLQGRSRSLVDSISESVVSLATTLTRRKSQLGTISPVFDSAAPASVSPVSAESSSTRADHNGCPGVLLRTMSRRNSRSIRSHVPDAPQRTDSARTEEVVSREGHHGELSPDKSGVDAAASPLSSSRSSSLASLNGEKSSNKAETSPHRLTKRKSTSFRGLIRTVEFPEGESIPESTSPINRKKRRESLPGKRDSSSDLLTQNTANVLPVEKEGSPSKSEAGSSPPRRLSRKNSMSFRALVATPESLAAADGTLVRDEISPGNPNITLASADSDANALQRNGLASAPLASTRPGTLSRRLSRRNSRSVRAFNATDTSQRDVSAQSVDPLPGDNCQMESSEMKETPASSGLVQRVGDHDASAVLNANGSPIKSGASPPRPLSSHLSRRKSMSFRALIPMSEGAAGDSGSNEAELLPAGKHSPSSVSPAPKEGDTTTRIEDKPPPKSDLSSPPGLLSRRLSRRSSTSFRALPPTIDIPKIGESLIDAESSPSKASLSEVSPTKSVHDIANATVEGATPTSVDTDSTTSPRTSRPNSPLGSLKIKGSMHSDGQDLQPLRKAKLPVLDMQLSPNSSPVTSPVASPRKAANSGDESTSDSTPRRRSSSPSKTVGAAHLASLRVSPLSRKRSSSLKLDGFSSSSDEGEKPFSPPTRTEALPVESNDLASSDRRATFSSKPASSLPEQVASPQSPPRRLHRNGSMNSVESDDPNSALTRKTSLAKVLDECTTTGRAADRSVVESPPTSPIPEVTARPRLEALATPLTPTRRHHMHVPPLIRPEDRLGPLADGSLSRHHQISPLGEIEKPVRLESSPDVTDGGSKSPLTLEKSRSRRRSLMQAQDSLRLLMRGKSSVRLSMLNEHRGAHYVTPDKVSRVKSKVCAIM</sequence>
<feature type="region of interest" description="Disordered" evidence="6">
    <location>
        <begin position="265"/>
        <end position="457"/>
    </location>
</feature>
<dbReference type="Gene3D" id="1.10.510.10">
    <property type="entry name" value="Transferase(Phosphotransferase) domain 1"/>
    <property type="match status" value="1"/>
</dbReference>
<feature type="region of interest" description="Disordered" evidence="6">
    <location>
        <begin position="623"/>
        <end position="973"/>
    </location>
</feature>
<feature type="compositionally biased region" description="Low complexity" evidence="6">
    <location>
        <begin position="342"/>
        <end position="358"/>
    </location>
</feature>
<feature type="compositionally biased region" description="Polar residues" evidence="6">
    <location>
        <begin position="711"/>
        <end position="725"/>
    </location>
</feature>
<feature type="region of interest" description="Disordered" evidence="6">
    <location>
        <begin position="506"/>
        <end position="610"/>
    </location>
</feature>
<feature type="compositionally biased region" description="Low complexity" evidence="6">
    <location>
        <begin position="265"/>
        <end position="280"/>
    </location>
</feature>
<feature type="compositionally biased region" description="Basic and acidic residues" evidence="6">
    <location>
        <begin position="316"/>
        <end position="339"/>
    </location>
</feature>
<evidence type="ECO:0000256" key="1">
    <source>
        <dbReference type="ARBA" id="ARBA00022527"/>
    </source>
</evidence>
<evidence type="ECO:0000313" key="9">
    <source>
        <dbReference type="Proteomes" id="UP001165083"/>
    </source>
</evidence>
<dbReference type="PROSITE" id="PS50011">
    <property type="entry name" value="PROTEIN_KINASE_DOM"/>
    <property type="match status" value="1"/>
</dbReference>
<feature type="region of interest" description="Disordered" evidence="6">
    <location>
        <begin position="996"/>
        <end position="1055"/>
    </location>
</feature>
<keyword evidence="9" id="KW-1185">Reference proteome</keyword>
<feature type="compositionally biased region" description="Polar residues" evidence="6">
    <location>
        <begin position="537"/>
        <end position="549"/>
    </location>
</feature>
<keyword evidence="4" id="KW-0418">Kinase</keyword>
<feature type="compositionally biased region" description="Low complexity" evidence="6">
    <location>
        <begin position="669"/>
        <end position="693"/>
    </location>
</feature>
<name>A0A9W6WJ47_9STRA</name>
<keyword evidence="1" id="KW-0723">Serine/threonine-protein kinase</keyword>
<evidence type="ECO:0000256" key="5">
    <source>
        <dbReference type="ARBA" id="ARBA00022840"/>
    </source>
</evidence>
<dbReference type="PANTHER" id="PTHR24350">
    <property type="entry name" value="SERINE/THREONINE-PROTEIN KINASE IAL-RELATED"/>
    <property type="match status" value="1"/>
</dbReference>
<dbReference type="InterPro" id="IPR011009">
    <property type="entry name" value="Kinase-like_dom_sf"/>
</dbReference>
<dbReference type="SUPFAM" id="SSF56112">
    <property type="entry name" value="Protein kinase-like (PK-like)"/>
    <property type="match status" value="1"/>
</dbReference>
<dbReference type="AlphaFoldDB" id="A0A9W6WJ47"/>
<keyword evidence="5" id="KW-0067">ATP-binding</keyword>
<feature type="compositionally biased region" description="Polar residues" evidence="6">
    <location>
        <begin position="920"/>
        <end position="938"/>
    </location>
</feature>
<gene>
    <name evidence="8" type="ORF">Plil01_000514000</name>
</gene>
<evidence type="ECO:0000259" key="7">
    <source>
        <dbReference type="PROSITE" id="PS50011"/>
    </source>
</evidence>
<feature type="compositionally biased region" description="Basic and acidic residues" evidence="6">
    <location>
        <begin position="653"/>
        <end position="667"/>
    </location>
</feature>
<keyword evidence="2" id="KW-0808">Transferase</keyword>
<evidence type="ECO:0000256" key="6">
    <source>
        <dbReference type="SAM" id="MobiDB-lite"/>
    </source>
</evidence>
<feature type="compositionally biased region" description="Low complexity" evidence="6">
    <location>
        <begin position="852"/>
        <end position="862"/>
    </location>
</feature>
<feature type="region of interest" description="Disordered" evidence="6">
    <location>
        <begin position="195"/>
        <end position="214"/>
    </location>
</feature>